<evidence type="ECO:0000256" key="1">
    <source>
        <dbReference type="SAM" id="MobiDB-lite"/>
    </source>
</evidence>
<reference evidence="3" key="2">
    <citation type="submission" date="2015-01" db="EMBL/GenBank/DDBJ databases">
        <title>Evolutionary Origins and Diversification of the Mycorrhizal Mutualists.</title>
        <authorList>
            <consortium name="DOE Joint Genome Institute"/>
            <consortium name="Mycorrhizal Genomics Consortium"/>
            <person name="Kohler A."/>
            <person name="Kuo A."/>
            <person name="Nagy L.G."/>
            <person name="Floudas D."/>
            <person name="Copeland A."/>
            <person name="Barry K.W."/>
            <person name="Cichocki N."/>
            <person name="Veneault-Fourrey C."/>
            <person name="LaButti K."/>
            <person name="Lindquist E.A."/>
            <person name="Lipzen A."/>
            <person name="Lundell T."/>
            <person name="Morin E."/>
            <person name="Murat C."/>
            <person name="Riley R."/>
            <person name="Ohm R."/>
            <person name="Sun H."/>
            <person name="Tunlid A."/>
            <person name="Henrissat B."/>
            <person name="Grigoriev I.V."/>
            <person name="Hibbett D.S."/>
            <person name="Martin F."/>
        </authorList>
    </citation>
    <scope>NUCLEOTIDE SEQUENCE [LARGE SCALE GENOMIC DNA]</scope>
    <source>
        <strain evidence="3">441</strain>
    </source>
</reference>
<proteinExistence type="predicted"/>
<gene>
    <name evidence="2" type="ORF">PISMIDRAFT_14898</name>
</gene>
<feature type="compositionally biased region" description="Polar residues" evidence="1">
    <location>
        <begin position="126"/>
        <end position="146"/>
    </location>
</feature>
<sequence>MQAETSELPQPPTGRQYDCVCIKYGFGQLHKVSRVTWQQHFASASSEDEQLRIYTARLLGDRITSLPPLAGPSSPPGRDYSVPPSIRRAEARWGLAKRAREDRDLNGYVGRRKCARAKQPIDLNQVEDNSGTQMDTNETIGHSISQPVDLDKGDQGIPNPQVERDPVDPINNNQHLSPPTSPPHSPPVGEMDPLPSPPPPNRMDRAPPEVTYQRRARPQINIQDLSRRVVLPKLKETMSFVLALASATLDDPVTKLSISALNRLRNPPHQPPRIDNPGHCHSISTYLATEHSAKDAYEKICRSTIRNFPGAQSIDEILSFHNVENLIASLTGVEKIQHDMCPNSCAAFTGPFADQEQCPLCEASRWNQDVLRGTNGRSKVPAKRFTTIPLGPQLQALYRDPDQARQMRYLHERTQQILAELRQTGSISLVDDIAAGWDYLGAVLDGDIKKDDIVLMVSLDGAQLYESKQSDCWIYIWVILNLSPDKRYKKVHVCPGGFIPGPNKPKNIDSFLFVGLHHIAALQHEGLRIWDASEDRTFSSYLYLLFTTADGPGLVCWDGMVGHSGKNGCRVYCPTPGRRKFHGTHYYPALLRPRDNCAPGSDHPDIDVFQLPLGGSGDYAHNLARLISAPSQRQWDIRKTETGITKPPLILGLDPSCSLGVPLCMTTDLMHLAGNLSDLLISLWRGTMECAQTDSKDSWDWAVFRDEETWTAHGQAVEDAGISIPGSFDRKPRNIADKINTDYKTWEFHLYIFCLAPALLYGVLPECYWSNFCKLVRGIQIMSQHTINKQDLEHAYVLLGSWGREFELIYYQLRQDRLHFIRPCVHQVLHLVTEAMHKGPPICYAQWTMERTIGNLGQEIRQPSKPYENLAEEGVRRCRVNALLACMPELNDGIKGCPMGAVDLGQGYILLRKRDKRPWLPAGEEARVISEFMGENQSLHRFKRWARLSLPNGQIARSLWREKLKPSTQIRISRNVKFIHDGRERFGEVQYFARLAMVAIEDIDESGFEDIALIRLYTLPDDQLLQVSSHALMVSKISGQFVVARVKSIKSVVGMIPYKLKRSSGTVEDCFFLMEKPGLDISQLGISYSVYQEEDDQSADIE</sequence>
<dbReference type="STRING" id="765257.A0A0C9Z5L6"/>
<dbReference type="InterPro" id="IPR004242">
    <property type="entry name" value="Transposase_21"/>
</dbReference>
<feature type="region of interest" description="Disordered" evidence="1">
    <location>
        <begin position="120"/>
        <end position="207"/>
    </location>
</feature>
<dbReference type="HOGENOM" id="CLU_007337_0_1_1"/>
<evidence type="ECO:0000313" key="2">
    <source>
        <dbReference type="EMBL" id="KIK17732.1"/>
    </source>
</evidence>
<dbReference type="OrthoDB" id="2669721at2759"/>
<feature type="region of interest" description="Disordered" evidence="1">
    <location>
        <begin position="65"/>
        <end position="84"/>
    </location>
</feature>
<dbReference type="Proteomes" id="UP000054018">
    <property type="component" value="Unassembled WGS sequence"/>
</dbReference>
<name>A0A0C9Z5L6_9AGAM</name>
<protein>
    <submittedName>
        <fullName evidence="2">Uncharacterized protein</fullName>
    </submittedName>
</protein>
<dbReference type="EMBL" id="KN833821">
    <property type="protein sequence ID" value="KIK17732.1"/>
    <property type="molecule type" value="Genomic_DNA"/>
</dbReference>
<accession>A0A0C9Z5L6</accession>
<dbReference type="AlphaFoldDB" id="A0A0C9Z5L6"/>
<organism evidence="2 3">
    <name type="scientific">Pisolithus microcarpus 441</name>
    <dbReference type="NCBI Taxonomy" id="765257"/>
    <lineage>
        <taxon>Eukaryota</taxon>
        <taxon>Fungi</taxon>
        <taxon>Dikarya</taxon>
        <taxon>Basidiomycota</taxon>
        <taxon>Agaricomycotina</taxon>
        <taxon>Agaricomycetes</taxon>
        <taxon>Agaricomycetidae</taxon>
        <taxon>Boletales</taxon>
        <taxon>Sclerodermatineae</taxon>
        <taxon>Pisolithaceae</taxon>
        <taxon>Pisolithus</taxon>
    </lineage>
</organism>
<dbReference type="Pfam" id="PF02992">
    <property type="entry name" value="Transposase_21"/>
    <property type="match status" value="1"/>
</dbReference>
<evidence type="ECO:0000313" key="3">
    <source>
        <dbReference type="Proteomes" id="UP000054018"/>
    </source>
</evidence>
<reference evidence="2 3" key="1">
    <citation type="submission" date="2014-04" db="EMBL/GenBank/DDBJ databases">
        <authorList>
            <consortium name="DOE Joint Genome Institute"/>
            <person name="Kuo A."/>
            <person name="Kohler A."/>
            <person name="Costa M.D."/>
            <person name="Nagy L.G."/>
            <person name="Floudas D."/>
            <person name="Copeland A."/>
            <person name="Barry K.W."/>
            <person name="Cichocki N."/>
            <person name="Veneault-Fourrey C."/>
            <person name="LaButti K."/>
            <person name="Lindquist E.A."/>
            <person name="Lipzen A."/>
            <person name="Lundell T."/>
            <person name="Morin E."/>
            <person name="Murat C."/>
            <person name="Sun H."/>
            <person name="Tunlid A."/>
            <person name="Henrissat B."/>
            <person name="Grigoriev I.V."/>
            <person name="Hibbett D.S."/>
            <person name="Martin F."/>
            <person name="Nordberg H.P."/>
            <person name="Cantor M.N."/>
            <person name="Hua S.X."/>
        </authorList>
    </citation>
    <scope>NUCLEOTIDE SEQUENCE [LARGE SCALE GENOMIC DNA]</scope>
    <source>
        <strain evidence="2 3">441</strain>
    </source>
</reference>
<keyword evidence="3" id="KW-1185">Reference proteome</keyword>